<gene>
    <name evidence="2" type="ORF">CYCCA115_LOCUS18055</name>
</gene>
<dbReference type="Proteomes" id="UP001295423">
    <property type="component" value="Unassembled WGS sequence"/>
</dbReference>
<name>A0AAD2G1B9_9STRA</name>
<organism evidence="2 3">
    <name type="scientific">Cylindrotheca closterium</name>
    <dbReference type="NCBI Taxonomy" id="2856"/>
    <lineage>
        <taxon>Eukaryota</taxon>
        <taxon>Sar</taxon>
        <taxon>Stramenopiles</taxon>
        <taxon>Ochrophyta</taxon>
        <taxon>Bacillariophyta</taxon>
        <taxon>Bacillariophyceae</taxon>
        <taxon>Bacillariophycidae</taxon>
        <taxon>Bacillariales</taxon>
        <taxon>Bacillariaceae</taxon>
        <taxon>Cylindrotheca</taxon>
    </lineage>
</organism>
<accession>A0AAD2G1B9</accession>
<dbReference type="AlphaFoldDB" id="A0AAD2G1B9"/>
<evidence type="ECO:0000256" key="1">
    <source>
        <dbReference type="SAM" id="SignalP"/>
    </source>
</evidence>
<proteinExistence type="predicted"/>
<keyword evidence="1" id="KW-0732">Signal</keyword>
<evidence type="ECO:0000313" key="2">
    <source>
        <dbReference type="EMBL" id="CAJ1959636.1"/>
    </source>
</evidence>
<keyword evidence="3" id="KW-1185">Reference proteome</keyword>
<evidence type="ECO:0000313" key="3">
    <source>
        <dbReference type="Proteomes" id="UP001295423"/>
    </source>
</evidence>
<protein>
    <submittedName>
        <fullName evidence="2">Uncharacterized protein</fullName>
    </submittedName>
</protein>
<reference evidence="2" key="1">
    <citation type="submission" date="2023-08" db="EMBL/GenBank/DDBJ databases">
        <authorList>
            <person name="Audoor S."/>
            <person name="Bilcke G."/>
        </authorList>
    </citation>
    <scope>NUCLEOTIDE SEQUENCE</scope>
</reference>
<sequence length="226" mass="25646">MMNQSTYKLAILILSVAMTATTTTAFTFHDLRTTASPITSSSSSSLSVVWDPKNNEGHQRAGNDIMSSEDELVVEFPTPNQRTALKKEASKRQARKKLPSFVLPSNDQLGSYSDETLGSIWKLLNEHELVQIKGFARESEERRLTYDLAMKLCLQLEYEQERQINDDITLPVAMLSYKGHSAIIYSPTLDNDHPKKFVLRTSVGQKNTWKARIKKPRDERGQIIKD</sequence>
<feature type="signal peptide" evidence="1">
    <location>
        <begin position="1"/>
        <end position="25"/>
    </location>
</feature>
<comment type="caution">
    <text evidence="2">The sequence shown here is derived from an EMBL/GenBank/DDBJ whole genome shotgun (WGS) entry which is preliminary data.</text>
</comment>
<dbReference type="EMBL" id="CAKOGP040002014">
    <property type="protein sequence ID" value="CAJ1959636.1"/>
    <property type="molecule type" value="Genomic_DNA"/>
</dbReference>
<feature type="chain" id="PRO_5042090123" evidence="1">
    <location>
        <begin position="26"/>
        <end position="226"/>
    </location>
</feature>